<feature type="compositionally biased region" description="Basic and acidic residues" evidence="12">
    <location>
        <begin position="498"/>
        <end position="526"/>
    </location>
</feature>
<dbReference type="SMART" id="SM01311">
    <property type="entry name" value="RPOL_N"/>
    <property type="match status" value="1"/>
</dbReference>
<proteinExistence type="inferred from homology"/>
<dbReference type="OrthoDB" id="276422at2759"/>
<dbReference type="Gene3D" id="1.10.1320.10">
    <property type="entry name" value="DNA-directed RNA polymerase, N-terminal domain"/>
    <property type="match status" value="1"/>
</dbReference>
<dbReference type="PANTHER" id="PTHR10102:SF0">
    <property type="entry name" value="DNA-DIRECTED RNA POLYMERASE, MITOCHONDRIAL"/>
    <property type="match status" value="1"/>
</dbReference>
<evidence type="ECO:0000256" key="10">
    <source>
        <dbReference type="ARBA" id="ARBA00048552"/>
    </source>
</evidence>
<evidence type="ECO:0000256" key="12">
    <source>
        <dbReference type="SAM" id="MobiDB-lite"/>
    </source>
</evidence>
<evidence type="ECO:0000256" key="9">
    <source>
        <dbReference type="ARBA" id="ARBA00023163"/>
    </source>
</evidence>
<comment type="similarity">
    <text evidence="3 11">Belongs to the phage and mitochondrial RNA polymerase family.</text>
</comment>
<dbReference type="STRING" id="1035309.A0A2C5WZ32"/>
<dbReference type="GO" id="GO:0006390">
    <property type="term" value="P:mitochondrial transcription"/>
    <property type="evidence" value="ECO:0007669"/>
    <property type="project" value="TreeGrafter"/>
</dbReference>
<dbReference type="Gene3D" id="1.10.287.260">
    <property type="match status" value="1"/>
</dbReference>
<dbReference type="InterPro" id="IPR037159">
    <property type="entry name" value="RNA_POL_N_sf"/>
</dbReference>
<comment type="catalytic activity">
    <reaction evidence="10 11">
        <text>RNA(n) + a ribonucleoside 5'-triphosphate = RNA(n+1) + diphosphate</text>
        <dbReference type="Rhea" id="RHEA:21248"/>
        <dbReference type="Rhea" id="RHEA-COMP:14527"/>
        <dbReference type="Rhea" id="RHEA-COMP:17342"/>
        <dbReference type="ChEBI" id="CHEBI:33019"/>
        <dbReference type="ChEBI" id="CHEBI:61557"/>
        <dbReference type="ChEBI" id="CHEBI:140395"/>
        <dbReference type="EC" id="2.7.7.6"/>
    </reaction>
</comment>
<evidence type="ECO:0000256" key="8">
    <source>
        <dbReference type="ARBA" id="ARBA00023128"/>
    </source>
</evidence>
<gene>
    <name evidence="14" type="primary">cyt-5</name>
    <name evidence="14" type="ORF">CFIMG_002491RA</name>
</gene>
<feature type="compositionally biased region" description="Low complexity" evidence="12">
    <location>
        <begin position="301"/>
        <end position="312"/>
    </location>
</feature>
<dbReference type="FunFam" id="1.10.150.20:FF:000041">
    <property type="entry name" value="DNA-directed RNA polymerase"/>
    <property type="match status" value="1"/>
</dbReference>
<dbReference type="FunFam" id="1.10.287.280:FF:000001">
    <property type="entry name" value="DNA-directed RNA polymerase"/>
    <property type="match status" value="1"/>
</dbReference>
<dbReference type="Pfam" id="PF00940">
    <property type="entry name" value="RNA_pol"/>
    <property type="match status" value="1"/>
</dbReference>
<dbReference type="GO" id="GO:0003899">
    <property type="term" value="F:DNA-directed RNA polymerase activity"/>
    <property type="evidence" value="ECO:0007669"/>
    <property type="project" value="UniProtKB-EC"/>
</dbReference>
<dbReference type="InterPro" id="IPR002092">
    <property type="entry name" value="DNA-dir_Rpol_phage-type"/>
</dbReference>
<evidence type="ECO:0000256" key="2">
    <source>
        <dbReference type="ARBA" id="ARBA00004173"/>
    </source>
</evidence>
<evidence type="ECO:0000256" key="7">
    <source>
        <dbReference type="ARBA" id="ARBA00022946"/>
    </source>
</evidence>
<evidence type="ECO:0000256" key="6">
    <source>
        <dbReference type="ARBA" id="ARBA00022695"/>
    </source>
</evidence>
<keyword evidence="4 11" id="KW-0240">DNA-directed RNA polymerase</keyword>
<protein>
    <recommendedName>
        <fullName evidence="11">DNA-directed RNA polymerase</fullName>
        <ecNumber evidence="11">2.7.7.6</ecNumber>
    </recommendedName>
</protein>
<dbReference type="PROSITE" id="PS00489">
    <property type="entry name" value="RNA_POL_PHAGE_2"/>
    <property type="match status" value="1"/>
</dbReference>
<accession>A0A2C5WZ32</accession>
<organism evidence="14 15">
    <name type="scientific">Ceratocystis fimbriata CBS 114723</name>
    <dbReference type="NCBI Taxonomy" id="1035309"/>
    <lineage>
        <taxon>Eukaryota</taxon>
        <taxon>Fungi</taxon>
        <taxon>Dikarya</taxon>
        <taxon>Ascomycota</taxon>
        <taxon>Pezizomycotina</taxon>
        <taxon>Sordariomycetes</taxon>
        <taxon>Hypocreomycetidae</taxon>
        <taxon>Microascales</taxon>
        <taxon>Ceratocystidaceae</taxon>
        <taxon>Ceratocystis</taxon>
    </lineage>
</organism>
<reference evidence="14 15" key="1">
    <citation type="journal article" date="2013" name="Fungal Biol.">
        <title>Analysis of microsatellite markers in the genome of the plant pathogen Ceratocystis fimbriata.</title>
        <authorList>
            <person name="Simpson M.C."/>
            <person name="Wilken P.M."/>
            <person name="Coetzee M.P."/>
            <person name="Wingfield M.J."/>
            <person name="Wingfield B.D."/>
        </authorList>
    </citation>
    <scope>NUCLEOTIDE SEQUENCE [LARGE SCALE GENOMIC DNA]</scope>
    <source>
        <strain evidence="14 15">CBS 114723</strain>
    </source>
</reference>
<reference evidence="14 15" key="2">
    <citation type="journal article" date="2013" name="IMA Fungus">
        <title>IMA Genome-F 1: Ceratocystis fimbriata: Draft nuclear genome sequence for the plant pathogen, Ceratocystis fimbriata.</title>
        <authorList>
            <person name="Wilken P.M."/>
            <person name="Steenkamp E.T."/>
            <person name="Wingfield M.J."/>
            <person name="de Beer Z.W."/>
            <person name="Wingfield B.D."/>
        </authorList>
    </citation>
    <scope>NUCLEOTIDE SEQUENCE [LARGE SCALE GENOMIC DNA]</scope>
    <source>
        <strain evidence="14 15">CBS 114723</strain>
    </source>
</reference>
<dbReference type="EMBL" id="APWK03000100">
    <property type="protein sequence ID" value="PHH51267.1"/>
    <property type="molecule type" value="Genomic_DNA"/>
</dbReference>
<keyword evidence="15" id="KW-1185">Reference proteome</keyword>
<dbReference type="Gene3D" id="1.10.287.280">
    <property type="match status" value="1"/>
</dbReference>
<keyword evidence="5 11" id="KW-0808">Transferase</keyword>
<feature type="region of interest" description="Disordered" evidence="12">
    <location>
        <begin position="495"/>
        <end position="582"/>
    </location>
</feature>
<evidence type="ECO:0000259" key="13">
    <source>
        <dbReference type="SMART" id="SM01311"/>
    </source>
</evidence>
<evidence type="ECO:0000256" key="1">
    <source>
        <dbReference type="ARBA" id="ARBA00004026"/>
    </source>
</evidence>
<dbReference type="Proteomes" id="UP000222788">
    <property type="component" value="Unassembled WGS sequence"/>
</dbReference>
<evidence type="ECO:0000256" key="5">
    <source>
        <dbReference type="ARBA" id="ARBA00022679"/>
    </source>
</evidence>
<keyword evidence="8" id="KW-0496">Mitochondrion</keyword>
<sequence length="1459" mass="162171">MLLRPAHRAALQRANARQLRHMNHNDSLFRRSSSSLSAPTSALSAIQAAQRRQQLANAISGSHQSRSLATAVDGGNIYDPLAASPIMGASSTSSAAAASSSSSKLTELTEFDITNLIRPEDHYVPLPARKRGDNNSLPTEAEDIFAVFEACLQVNKLDRAAIVLRRLGATGDMPAENLIYMHNQFLKANLDQLRLNPSIKNAEALHQWYEVYIRSTGLPHTAETIAYMLRASILSAKGPRLNRLITRYMDMAPGNIGLQVLAMDDILSAQDLALITENFPRYNFSETESLVEPEPLTATDSSAEAAESSESSVLGMDSNSQSSQFTQVLETEQKGLGLKFLKETLTFFNNIPEDLDVSTLPMEQRHEIQSRIEKNSISSAMHRWREEHSNLLKMGLNTSISHHSMSSNMFEWHKALEARFVKELEYMKTIESKTVKDKVDLDRGVYSALLLQADPSRLAATTIIGTVNAISIMGVDRGATIISVCNSVSKLAEEDIDAQNKEREARQKKLEEKASKRERTVTRSEEGENATVSTEAVEPTEPEATENVAKARTKKKAKANATGDDTSKDIKSRSRSLKVGPEEVPGEIPTIIQGKKPQKKWSPVMHVKVGAFLLSCLFETAKITAVRVDPDTGKTIKQVQPAFTHANQLRKGKKVGMVIANNEVIKIMKSEPQGSILAKHLPMLVPPQPWEKYNKGAYLEYKATLIRVKGSDPDQKLLAQAANRRGDLQQVSRGLDILGQTAWRVNNKVFDVLLEAWNTGEAIADLPPLYPDLPLPEEPKENADIMERRSWIRAVKAIENERSGLHSNRCFINFQLEIARAYRNQTFYFPHNIDFRGRAYPLPTYLNHMGADHVRGLLIFGKGRPLGEKGLRWLKIHLANVAGYDKASLDEREAFAMEHLQDIYDSATNPLTGKRWWLKSEDAWQTLAACFELKAALDSPDPSQYVSHLPVHQDGTCNGLQHYAALGGDEWGARQVNLEPGERPADVYTAVANLVNDLIAKDVKVNNCFAMAVQGKITRKVVKQTVMTNVYGVTFQGAKKQVAKQLDAYYPNLSAESGFPAIVLGSYIATQIFRAMSTMFRGAHDIQSWLGEVGGRVCNSLTAQQVASIARDPSLVTSKAKKKAQGQRFASDITTQFNSTLVWTTPLRLPVSQPYRKNTNRAVVTCLQDMILTDPNRNDPVDRRKQLQAFPPNFIHSLDASHMLLSALRCNEKGLEFAAVHDSFWTHASDVDDMSSVLRDAFISIHQEDVIGRLAAEFRARYKDALYLAKVDVSSAAGSAITAWRKKTKTTLKEELQMEELRRQLLTSSDPKEVKRGKAMVTPATIVAELKDNGLLSPDGAEELAMGNINSGDSEDVADMEVQEPNLTEDEADAEAQAKADPDEYISEQSRQEQIKAKFHMSSFEMTVRGEKLPLKARKTKTTKAVVTTPVWLPLSFPEIPAKGDFDVRRLRESKYFFS</sequence>
<dbReference type="PANTHER" id="PTHR10102">
    <property type="entry name" value="DNA-DIRECTED RNA POLYMERASE, MITOCHONDRIAL"/>
    <property type="match status" value="1"/>
</dbReference>
<dbReference type="FunFam" id="1.10.287.260:FF:000001">
    <property type="entry name" value="DNA-directed RNA polymerase"/>
    <property type="match status" value="1"/>
</dbReference>
<comment type="caution">
    <text evidence="14">The sequence shown here is derived from an EMBL/GenBank/DDBJ whole genome shotgun (WGS) entry which is preliminary data.</text>
</comment>
<keyword evidence="7" id="KW-0809">Transit peptide</keyword>
<evidence type="ECO:0000313" key="15">
    <source>
        <dbReference type="Proteomes" id="UP000222788"/>
    </source>
</evidence>
<keyword evidence="9 11" id="KW-0804">Transcription</keyword>
<name>A0A2C5WZ32_9PEZI</name>
<dbReference type="InterPro" id="IPR029262">
    <property type="entry name" value="RPOL_N"/>
</dbReference>
<dbReference type="Pfam" id="PF14700">
    <property type="entry name" value="RPOL_N"/>
    <property type="match status" value="1"/>
</dbReference>
<dbReference type="GO" id="GO:0034245">
    <property type="term" value="C:mitochondrial DNA-directed RNA polymerase complex"/>
    <property type="evidence" value="ECO:0007669"/>
    <property type="project" value="TreeGrafter"/>
</dbReference>
<evidence type="ECO:0000256" key="3">
    <source>
        <dbReference type="ARBA" id="ARBA00009493"/>
    </source>
</evidence>
<dbReference type="GO" id="GO:0001018">
    <property type="term" value="F:mitochondrial promoter sequence-specific DNA binding"/>
    <property type="evidence" value="ECO:0007669"/>
    <property type="project" value="TreeGrafter"/>
</dbReference>
<comment type="subcellular location">
    <subcellularLocation>
        <location evidence="2">Mitochondrion</location>
    </subcellularLocation>
</comment>
<comment type="function">
    <text evidence="1 11">DNA-dependent RNA polymerase catalyzes the transcription of DNA into RNA using the four ribonucleoside triphosphates as substrates.</text>
</comment>
<dbReference type="InterPro" id="IPR043502">
    <property type="entry name" value="DNA/RNA_pol_sf"/>
</dbReference>
<dbReference type="SUPFAM" id="SSF56672">
    <property type="entry name" value="DNA/RNA polymerases"/>
    <property type="match status" value="1"/>
</dbReference>
<evidence type="ECO:0000313" key="14">
    <source>
        <dbReference type="EMBL" id="PHH51267.1"/>
    </source>
</evidence>
<feature type="region of interest" description="Disordered" evidence="12">
    <location>
        <begin position="290"/>
        <end position="317"/>
    </location>
</feature>
<dbReference type="Gene3D" id="1.10.150.20">
    <property type="entry name" value="5' to 3' exonuclease, C-terminal subdomain"/>
    <property type="match status" value="1"/>
</dbReference>
<dbReference type="InterPro" id="IPR024075">
    <property type="entry name" value="DNA-dir_RNA_pol_helix_hairp_sf"/>
</dbReference>
<feature type="domain" description="DNA-directed RNA polymerase N-terminal" evidence="13">
    <location>
        <begin position="367"/>
        <end position="740"/>
    </location>
</feature>
<keyword evidence="6 11" id="KW-0548">Nucleotidyltransferase</keyword>
<evidence type="ECO:0000256" key="4">
    <source>
        <dbReference type="ARBA" id="ARBA00022478"/>
    </source>
</evidence>
<evidence type="ECO:0000256" key="11">
    <source>
        <dbReference type="RuleBase" id="RU003805"/>
    </source>
</evidence>
<dbReference type="PROSITE" id="PS00900">
    <property type="entry name" value="RNA_POL_PHAGE_1"/>
    <property type="match status" value="1"/>
</dbReference>
<dbReference type="InterPro" id="IPR046950">
    <property type="entry name" value="DNA-dir_Rpol_C_phage-type"/>
</dbReference>
<dbReference type="EC" id="2.7.7.6" evidence="11"/>